<sequence length="70" mass="8310">MKCHWLAMSSVCYNPFVYFWLNDNFRNDTKNIIKFLLGMKSESLETIDNQMNTIDISCFYQNNITNTTNL</sequence>
<dbReference type="GO" id="GO:0005886">
    <property type="term" value="C:plasma membrane"/>
    <property type="evidence" value="ECO:0007669"/>
    <property type="project" value="TreeGrafter"/>
</dbReference>
<accession>A0A7R9LIF7</accession>
<evidence type="ECO:0000256" key="3">
    <source>
        <dbReference type="ARBA" id="ARBA00023170"/>
    </source>
</evidence>
<keyword evidence="4" id="KW-0807">Transducer</keyword>
<dbReference type="PANTHER" id="PTHR24235:SF29">
    <property type="entry name" value="GH23382P"/>
    <property type="match status" value="1"/>
</dbReference>
<evidence type="ECO:0000313" key="6">
    <source>
        <dbReference type="Proteomes" id="UP000759131"/>
    </source>
</evidence>
<dbReference type="SUPFAM" id="SSF81321">
    <property type="entry name" value="Family A G protein-coupled receptor-like"/>
    <property type="match status" value="1"/>
</dbReference>
<keyword evidence="2" id="KW-0297">G-protein coupled receptor</keyword>
<dbReference type="EMBL" id="CAJPIZ010024559">
    <property type="protein sequence ID" value="CAG2118515.1"/>
    <property type="molecule type" value="Genomic_DNA"/>
</dbReference>
<dbReference type="Proteomes" id="UP000759131">
    <property type="component" value="Unassembled WGS sequence"/>
</dbReference>
<organism evidence="5">
    <name type="scientific">Medioppia subpectinata</name>
    <dbReference type="NCBI Taxonomy" id="1979941"/>
    <lineage>
        <taxon>Eukaryota</taxon>
        <taxon>Metazoa</taxon>
        <taxon>Ecdysozoa</taxon>
        <taxon>Arthropoda</taxon>
        <taxon>Chelicerata</taxon>
        <taxon>Arachnida</taxon>
        <taxon>Acari</taxon>
        <taxon>Acariformes</taxon>
        <taxon>Sarcoptiformes</taxon>
        <taxon>Oribatida</taxon>
        <taxon>Brachypylina</taxon>
        <taxon>Oppioidea</taxon>
        <taxon>Oppiidae</taxon>
        <taxon>Medioppia</taxon>
    </lineage>
</organism>
<dbReference type="OrthoDB" id="6506432at2759"/>
<dbReference type="EMBL" id="OC879134">
    <property type="protein sequence ID" value="CAD7641010.1"/>
    <property type="molecule type" value="Genomic_DNA"/>
</dbReference>
<evidence type="ECO:0000256" key="1">
    <source>
        <dbReference type="ARBA" id="ARBA00004141"/>
    </source>
</evidence>
<proteinExistence type="predicted"/>
<dbReference type="Gene3D" id="1.20.1070.10">
    <property type="entry name" value="Rhodopsin 7-helix transmembrane proteins"/>
    <property type="match status" value="1"/>
</dbReference>
<evidence type="ECO:0000313" key="5">
    <source>
        <dbReference type="EMBL" id="CAD7641010.1"/>
    </source>
</evidence>
<dbReference type="GO" id="GO:0008188">
    <property type="term" value="F:neuropeptide receptor activity"/>
    <property type="evidence" value="ECO:0007669"/>
    <property type="project" value="TreeGrafter"/>
</dbReference>
<evidence type="ECO:0000256" key="4">
    <source>
        <dbReference type="ARBA" id="ARBA00023224"/>
    </source>
</evidence>
<keyword evidence="3" id="KW-0675">Receptor</keyword>
<comment type="subcellular location">
    <subcellularLocation>
        <location evidence="1">Membrane</location>
        <topology evidence="1">Multi-pass membrane protein</topology>
    </subcellularLocation>
</comment>
<keyword evidence="6" id="KW-1185">Reference proteome</keyword>
<dbReference type="GO" id="GO:0043005">
    <property type="term" value="C:neuron projection"/>
    <property type="evidence" value="ECO:0007669"/>
    <property type="project" value="TreeGrafter"/>
</dbReference>
<gene>
    <name evidence="5" type="ORF">OSB1V03_LOCUS18466</name>
</gene>
<protein>
    <submittedName>
        <fullName evidence="5">Uncharacterized protein</fullName>
    </submittedName>
</protein>
<evidence type="ECO:0000256" key="2">
    <source>
        <dbReference type="ARBA" id="ARBA00023040"/>
    </source>
</evidence>
<dbReference type="AlphaFoldDB" id="A0A7R9LIF7"/>
<dbReference type="PANTHER" id="PTHR24235">
    <property type="entry name" value="NEUROPEPTIDE Y RECEPTOR"/>
    <property type="match status" value="1"/>
</dbReference>
<dbReference type="GO" id="GO:0042923">
    <property type="term" value="F:neuropeptide binding"/>
    <property type="evidence" value="ECO:0007669"/>
    <property type="project" value="TreeGrafter"/>
</dbReference>
<name>A0A7R9LIF7_9ACAR</name>
<reference evidence="5" key="1">
    <citation type="submission" date="2020-11" db="EMBL/GenBank/DDBJ databases">
        <authorList>
            <person name="Tran Van P."/>
        </authorList>
    </citation>
    <scope>NUCLEOTIDE SEQUENCE</scope>
</reference>